<dbReference type="Gene3D" id="1.10.260.40">
    <property type="entry name" value="lambda repressor-like DNA-binding domains"/>
    <property type="match status" value="1"/>
</dbReference>
<proteinExistence type="predicted"/>
<gene>
    <name evidence="4" type="ORF">SAMN02910451_02245</name>
</gene>
<organism evidence="4 5">
    <name type="scientific">Butyrivibrio hungatei</name>
    <dbReference type="NCBI Taxonomy" id="185008"/>
    <lineage>
        <taxon>Bacteria</taxon>
        <taxon>Bacillati</taxon>
        <taxon>Bacillota</taxon>
        <taxon>Clostridia</taxon>
        <taxon>Lachnospirales</taxon>
        <taxon>Lachnospiraceae</taxon>
        <taxon>Butyrivibrio</taxon>
    </lineage>
</organism>
<dbReference type="AlphaFoldDB" id="A0A1G5F5Z2"/>
<feature type="transmembrane region" description="Helical" evidence="2">
    <location>
        <begin position="126"/>
        <end position="146"/>
    </location>
</feature>
<dbReference type="SMART" id="SM00530">
    <property type="entry name" value="HTH_XRE"/>
    <property type="match status" value="1"/>
</dbReference>
<feature type="transmembrane region" description="Helical" evidence="2">
    <location>
        <begin position="218"/>
        <end position="241"/>
    </location>
</feature>
<evidence type="ECO:0000313" key="4">
    <source>
        <dbReference type="EMBL" id="SCY34058.1"/>
    </source>
</evidence>
<dbReference type="PROSITE" id="PS50943">
    <property type="entry name" value="HTH_CROC1"/>
    <property type="match status" value="1"/>
</dbReference>
<evidence type="ECO:0000313" key="5">
    <source>
        <dbReference type="Proteomes" id="UP000183047"/>
    </source>
</evidence>
<dbReference type="SUPFAM" id="SSF47413">
    <property type="entry name" value="lambda repressor-like DNA-binding domains"/>
    <property type="match status" value="1"/>
</dbReference>
<dbReference type="PANTHER" id="PTHR46558">
    <property type="entry name" value="TRACRIPTIONAL REGULATORY PROTEIN-RELATED-RELATED"/>
    <property type="match status" value="1"/>
</dbReference>
<feature type="domain" description="HTH cro/C1-type" evidence="3">
    <location>
        <begin position="8"/>
        <end position="62"/>
    </location>
</feature>
<keyword evidence="2" id="KW-0472">Membrane</keyword>
<dbReference type="PANTHER" id="PTHR46558:SF13">
    <property type="entry name" value="HTH-TYPE TRANSCRIPTIONAL REGULATOR IMMR"/>
    <property type="match status" value="1"/>
</dbReference>
<dbReference type="GO" id="GO:0003677">
    <property type="term" value="F:DNA binding"/>
    <property type="evidence" value="ECO:0007669"/>
    <property type="project" value="UniProtKB-KW"/>
</dbReference>
<keyword evidence="5" id="KW-1185">Reference proteome</keyword>
<protein>
    <submittedName>
        <fullName evidence="4">Helix-turn-helix domain-containing protein</fullName>
    </submittedName>
</protein>
<feature type="transmembrane region" description="Helical" evidence="2">
    <location>
        <begin position="261"/>
        <end position="280"/>
    </location>
</feature>
<reference evidence="5" key="1">
    <citation type="submission" date="2016-10" db="EMBL/GenBank/DDBJ databases">
        <authorList>
            <person name="Varghese N."/>
            <person name="Submissions S."/>
        </authorList>
    </citation>
    <scope>NUCLEOTIDE SEQUENCE [LARGE SCALE GENOMIC DNA]</scope>
    <source>
        <strain evidence="5">XBD2006</strain>
    </source>
</reference>
<dbReference type="EMBL" id="FMUR01000013">
    <property type="protein sequence ID" value="SCY34058.1"/>
    <property type="molecule type" value="Genomic_DNA"/>
</dbReference>
<sequence>MVEFGEQLRKAREKKGMTQQALAEQLSMTKQTVSHWECGERYPDLATTKKISQILSVSPDDLISEEDMENIVERNPVIENSLINTLMVLLYTVAVISLIITPYPRFLGFNVEIVDHSTLEQKFGEFYFFGGVLSLLQIAGFLYCLINAIKGKLSPRRIGLGWMMFFTVNFIIHCSNLITVLSYGADWHIISLILVNAMINLLGVVACIFFFIKKNNNIMWATILGIISVFGLYVNVLHELYDFIRTAIEGDWHIKWYGYSYYWYKAALYAFIIYQVVVLYRKRKVVAEIEAIDK</sequence>
<dbReference type="Proteomes" id="UP000183047">
    <property type="component" value="Unassembled WGS sequence"/>
</dbReference>
<name>A0A1G5F5Z2_9FIRM</name>
<feature type="transmembrane region" description="Helical" evidence="2">
    <location>
        <begin position="189"/>
        <end position="211"/>
    </location>
</feature>
<evidence type="ECO:0000256" key="2">
    <source>
        <dbReference type="SAM" id="Phobius"/>
    </source>
</evidence>
<keyword evidence="2" id="KW-0812">Transmembrane</keyword>
<keyword evidence="2" id="KW-1133">Transmembrane helix</keyword>
<dbReference type="InterPro" id="IPR001387">
    <property type="entry name" value="Cro/C1-type_HTH"/>
</dbReference>
<evidence type="ECO:0000256" key="1">
    <source>
        <dbReference type="ARBA" id="ARBA00023125"/>
    </source>
</evidence>
<keyword evidence="1" id="KW-0238">DNA-binding</keyword>
<accession>A0A1G5F5Z2</accession>
<dbReference type="InterPro" id="IPR010982">
    <property type="entry name" value="Lambda_DNA-bd_dom_sf"/>
</dbReference>
<evidence type="ECO:0000259" key="3">
    <source>
        <dbReference type="PROSITE" id="PS50943"/>
    </source>
</evidence>
<dbReference type="CDD" id="cd00093">
    <property type="entry name" value="HTH_XRE"/>
    <property type="match status" value="1"/>
</dbReference>
<dbReference type="Pfam" id="PF01381">
    <property type="entry name" value="HTH_3"/>
    <property type="match status" value="1"/>
</dbReference>
<feature type="transmembrane region" description="Helical" evidence="2">
    <location>
        <begin position="82"/>
        <end position="106"/>
    </location>
</feature>
<feature type="transmembrane region" description="Helical" evidence="2">
    <location>
        <begin position="158"/>
        <end position="183"/>
    </location>
</feature>